<dbReference type="GO" id="GO:0005524">
    <property type="term" value="F:ATP binding"/>
    <property type="evidence" value="ECO:0007669"/>
    <property type="project" value="UniProtKB-KW"/>
</dbReference>
<keyword evidence="10" id="KW-0443">Lipid metabolism</keyword>
<dbReference type="SMART" id="SM00046">
    <property type="entry name" value="DAGKc"/>
    <property type="match status" value="1"/>
</dbReference>
<evidence type="ECO:0000256" key="6">
    <source>
        <dbReference type="ARBA" id="ARBA00022741"/>
    </source>
</evidence>
<dbReference type="SUPFAM" id="SSF111331">
    <property type="entry name" value="NAD kinase/diacylglycerol kinase-like"/>
    <property type="match status" value="1"/>
</dbReference>
<evidence type="ECO:0000256" key="11">
    <source>
        <dbReference type="ARBA" id="ARBA00023209"/>
    </source>
</evidence>
<evidence type="ECO:0000256" key="9">
    <source>
        <dbReference type="ARBA" id="ARBA00022842"/>
    </source>
</evidence>
<sequence length="300" mass="34175">MKIMVIYNDTSGKNEGEKIAKDFKEFAKNNKDIEKIILQVTNPDVDEKKILQKANDHQIDTLVVIGGDGTVHHVVRMFQETIDQYKVGLIPGGTVNNLARVLEIPLNQKEAFQVIVNQHTRKIDYGKMNDDVMISTVTVGILADTASKVSQEEKQKYGPLAFTKRFFRILFKRRKYPLSIQTEDDFWQGKAHLVTITMTNSVGGFTQFDASATPDDGQMHITIIPKLQFFRFIYNIPRIFKGQFHKIPGVTYFSAHKAILKPLTDEKKIITRTDGDPTDDLPVELKVVHQKLEIFTPPTE</sequence>
<dbReference type="GO" id="GO:0005886">
    <property type="term" value="C:plasma membrane"/>
    <property type="evidence" value="ECO:0007669"/>
    <property type="project" value="TreeGrafter"/>
</dbReference>
<evidence type="ECO:0000256" key="8">
    <source>
        <dbReference type="ARBA" id="ARBA00022840"/>
    </source>
</evidence>
<dbReference type="Gene3D" id="3.40.50.10330">
    <property type="entry name" value="Probable inorganic polyphosphate/atp-NAD kinase, domain 1"/>
    <property type="match status" value="1"/>
</dbReference>
<keyword evidence="3" id="KW-0444">Lipid biosynthesis</keyword>
<dbReference type="NCBIfam" id="TIGR00147">
    <property type="entry name" value="YegS/Rv2252/BmrU family lipid kinase"/>
    <property type="match status" value="1"/>
</dbReference>
<keyword evidence="9" id="KW-0460">Magnesium</keyword>
<keyword evidence="8" id="KW-0067">ATP-binding</keyword>
<protein>
    <recommendedName>
        <fullName evidence="13">DAGKc domain-containing protein</fullName>
    </recommendedName>
</protein>
<dbReference type="InterPro" id="IPR005218">
    <property type="entry name" value="Diacylglycerol/lipid_kinase"/>
</dbReference>
<comment type="cofactor">
    <cofactor evidence="1">
        <name>Mg(2+)</name>
        <dbReference type="ChEBI" id="CHEBI:18420"/>
    </cofactor>
</comment>
<keyword evidence="11" id="KW-0594">Phospholipid biosynthesis</keyword>
<evidence type="ECO:0000256" key="1">
    <source>
        <dbReference type="ARBA" id="ARBA00001946"/>
    </source>
</evidence>
<dbReference type="PATRIC" id="fig|1139996.3.peg.1063"/>
<dbReference type="GO" id="GO:0008654">
    <property type="term" value="P:phospholipid biosynthetic process"/>
    <property type="evidence" value="ECO:0007669"/>
    <property type="project" value="UniProtKB-KW"/>
</dbReference>
<keyword evidence="7" id="KW-0418">Kinase</keyword>
<dbReference type="Pfam" id="PF00781">
    <property type="entry name" value="DAGK_cat"/>
    <property type="match status" value="1"/>
</dbReference>
<evidence type="ECO:0000256" key="5">
    <source>
        <dbReference type="ARBA" id="ARBA00022723"/>
    </source>
</evidence>
<keyword evidence="5" id="KW-0479">Metal-binding</keyword>
<gene>
    <name evidence="14" type="ORF">OMQ_01080</name>
</gene>
<feature type="domain" description="DAGKc" evidence="13">
    <location>
        <begin position="1"/>
        <end position="132"/>
    </location>
</feature>
<dbReference type="Proteomes" id="UP000014136">
    <property type="component" value="Unassembled WGS sequence"/>
</dbReference>
<reference evidence="14 15" key="1">
    <citation type="submission" date="2013-03" db="EMBL/GenBank/DDBJ databases">
        <title>The Genome Sequence of Enterococcus saccharolyticus ATCC_43076 (Illumina only assembly).</title>
        <authorList>
            <consortium name="The Broad Institute Genomics Platform"/>
            <consortium name="The Broad Institute Genome Sequencing Center for Infectious Disease"/>
            <person name="Earl A."/>
            <person name="Russ C."/>
            <person name="Gilmore M."/>
            <person name="Surin D."/>
            <person name="Walker B."/>
            <person name="Young S."/>
            <person name="Zeng Q."/>
            <person name="Gargeya S."/>
            <person name="Fitzgerald M."/>
            <person name="Haas B."/>
            <person name="Abouelleil A."/>
            <person name="Allen A.W."/>
            <person name="Alvarado L."/>
            <person name="Arachchi H.M."/>
            <person name="Berlin A.M."/>
            <person name="Chapman S.B."/>
            <person name="Gainer-Dewar J."/>
            <person name="Goldberg J."/>
            <person name="Griggs A."/>
            <person name="Gujja S."/>
            <person name="Hansen M."/>
            <person name="Howarth C."/>
            <person name="Imamovic A."/>
            <person name="Ireland A."/>
            <person name="Larimer J."/>
            <person name="McCowan C."/>
            <person name="Murphy C."/>
            <person name="Pearson M."/>
            <person name="Poon T.W."/>
            <person name="Priest M."/>
            <person name="Roberts A."/>
            <person name="Saif S."/>
            <person name="Shea T."/>
            <person name="Sisk P."/>
            <person name="Sykes S."/>
            <person name="Wortman J."/>
            <person name="Nusbaum C."/>
            <person name="Birren B."/>
        </authorList>
    </citation>
    <scope>NUCLEOTIDE SEQUENCE [LARGE SCALE GENOMIC DNA]</scope>
    <source>
        <strain evidence="14 15">ATCC 43076</strain>
    </source>
</reference>
<dbReference type="GO" id="GO:0046872">
    <property type="term" value="F:metal ion binding"/>
    <property type="evidence" value="ECO:0007669"/>
    <property type="project" value="UniProtKB-KW"/>
</dbReference>
<dbReference type="eggNOG" id="COG1597">
    <property type="taxonomic scope" value="Bacteria"/>
</dbReference>
<dbReference type="HOGENOM" id="CLU_045532_1_0_9"/>
<dbReference type="EMBL" id="AHYT01000004">
    <property type="protein sequence ID" value="EOT29128.1"/>
    <property type="molecule type" value="Genomic_DNA"/>
</dbReference>
<dbReference type="OrthoDB" id="142078at2"/>
<proteinExistence type="inferred from homology"/>
<dbReference type="InterPro" id="IPR001206">
    <property type="entry name" value="Diacylglycerol_kinase_cat_dom"/>
</dbReference>
<evidence type="ECO:0000313" key="14">
    <source>
        <dbReference type="EMBL" id="EOT29128.1"/>
    </source>
</evidence>
<dbReference type="InterPro" id="IPR045540">
    <property type="entry name" value="YegS/DAGK_C"/>
</dbReference>
<evidence type="ECO:0000256" key="2">
    <source>
        <dbReference type="ARBA" id="ARBA00005983"/>
    </source>
</evidence>
<evidence type="ECO:0000313" key="15">
    <source>
        <dbReference type="Proteomes" id="UP000014136"/>
    </source>
</evidence>
<evidence type="ECO:0000256" key="4">
    <source>
        <dbReference type="ARBA" id="ARBA00022679"/>
    </source>
</evidence>
<evidence type="ECO:0000256" key="10">
    <source>
        <dbReference type="ARBA" id="ARBA00023098"/>
    </source>
</evidence>
<keyword evidence="15" id="KW-1185">Reference proteome</keyword>
<evidence type="ECO:0000259" key="13">
    <source>
        <dbReference type="PROSITE" id="PS50146"/>
    </source>
</evidence>
<comment type="caution">
    <text evidence="14">The sequence shown here is derived from an EMBL/GenBank/DDBJ whole genome shotgun (WGS) entry which is preliminary data.</text>
</comment>
<evidence type="ECO:0000256" key="7">
    <source>
        <dbReference type="ARBA" id="ARBA00022777"/>
    </source>
</evidence>
<evidence type="ECO:0000256" key="3">
    <source>
        <dbReference type="ARBA" id="ARBA00022516"/>
    </source>
</evidence>
<dbReference type="PROSITE" id="PS50146">
    <property type="entry name" value="DAGK"/>
    <property type="match status" value="1"/>
</dbReference>
<dbReference type="InterPro" id="IPR050187">
    <property type="entry name" value="Lipid_Phosphate_FormReg"/>
</dbReference>
<dbReference type="Pfam" id="PF19279">
    <property type="entry name" value="YegS_C"/>
    <property type="match status" value="1"/>
</dbReference>
<keyword evidence="4" id="KW-0808">Transferase</keyword>
<evidence type="ECO:0000256" key="12">
    <source>
        <dbReference type="ARBA" id="ARBA00023264"/>
    </source>
</evidence>
<comment type="similarity">
    <text evidence="2">Belongs to the diacylglycerol/lipid kinase family.</text>
</comment>
<dbReference type="GO" id="GO:0004143">
    <property type="term" value="F:ATP-dependent diacylglycerol kinase activity"/>
    <property type="evidence" value="ECO:0007669"/>
    <property type="project" value="TreeGrafter"/>
</dbReference>
<name>S0NHH8_9ENTE</name>
<dbReference type="AlphaFoldDB" id="S0NHH8"/>
<accession>S0NHH8</accession>
<keyword evidence="12" id="KW-1208">Phospholipid metabolism</keyword>
<dbReference type="STRING" id="41997.RV16_GL002156"/>
<organism evidence="14 15">
    <name type="scientific">Enterococcus saccharolyticus subsp. saccharolyticus ATCC 43076</name>
    <dbReference type="NCBI Taxonomy" id="1139996"/>
    <lineage>
        <taxon>Bacteria</taxon>
        <taxon>Bacillati</taxon>
        <taxon>Bacillota</taxon>
        <taxon>Bacilli</taxon>
        <taxon>Lactobacillales</taxon>
        <taxon>Enterococcaceae</taxon>
        <taxon>Enterococcus</taxon>
    </lineage>
</organism>
<dbReference type="InterPro" id="IPR017438">
    <property type="entry name" value="ATP-NAD_kinase_N"/>
</dbReference>
<dbReference type="PANTHER" id="PTHR12358:SF106">
    <property type="entry name" value="LIPID KINASE YEGS"/>
    <property type="match status" value="1"/>
</dbReference>
<dbReference type="InterPro" id="IPR016064">
    <property type="entry name" value="NAD/diacylglycerol_kinase_sf"/>
</dbReference>
<keyword evidence="6" id="KW-0547">Nucleotide-binding</keyword>
<dbReference type="Gene3D" id="2.60.200.40">
    <property type="match status" value="1"/>
</dbReference>
<dbReference type="PANTHER" id="PTHR12358">
    <property type="entry name" value="SPHINGOSINE KINASE"/>
    <property type="match status" value="1"/>
</dbReference>